<dbReference type="InterPro" id="IPR029063">
    <property type="entry name" value="SAM-dependent_MTases_sf"/>
</dbReference>
<dbReference type="Gene3D" id="3.40.50.150">
    <property type="entry name" value="Vaccinia Virus protein VP39"/>
    <property type="match status" value="1"/>
</dbReference>
<reference evidence="2 3" key="1">
    <citation type="submission" date="2024-03" db="EMBL/GenBank/DDBJ databases">
        <title>Phenotype and Genome Characterization of a Sulfate-Reducing Bacterium Pseudodesulfovibrio sp. strain 5S69, isolated from Petroleum Reservoir in Tatarstan (Russia).</title>
        <authorList>
            <person name="Bidzhieva S.K."/>
            <person name="Kadnikov V."/>
            <person name="Tourova T.P."/>
            <person name="Samigullina S.R."/>
            <person name="Sokolova D.S."/>
            <person name="Poltaraus A.B."/>
            <person name="Avtukh A.N."/>
            <person name="Tereshina V.M."/>
            <person name="Mardanov A.V."/>
            <person name="Nazina T.N."/>
        </authorList>
    </citation>
    <scope>NUCLEOTIDE SEQUENCE [LARGE SCALE GENOMIC DNA]</scope>
    <source>
        <strain evidence="2 3">5S69</strain>
    </source>
</reference>
<proteinExistence type="predicted"/>
<dbReference type="Proteomes" id="UP001385389">
    <property type="component" value="Chromosome"/>
</dbReference>
<dbReference type="Pfam" id="PF13649">
    <property type="entry name" value="Methyltransf_25"/>
    <property type="match status" value="1"/>
</dbReference>
<sequence>MVSDNKTLDKVYTASNHTELMDAYKDWADNYDQDTVGSFGYVAPAAAAQALHRVLPGTGARILDAGCGTGQVGRILTEKGYGDLHALDYSEDMLRVAESKNIYGSLMQADLSKKLKIDDDAYDAVVCVGTLTYGHVDATAFDELIRVTRPDGHICFTIREGAYEDYGYRDRMIALEKADAWELVSMEEADYLKNENVTCKLCTYKVLADGAPNA</sequence>
<protein>
    <submittedName>
        <fullName evidence="2">Class I SAM-dependent methyltransferase</fullName>
        <ecNumber evidence="2">2.1.1.-</ecNumber>
    </submittedName>
</protein>
<dbReference type="PANTHER" id="PTHR43591:SF110">
    <property type="entry name" value="RHODANESE DOMAIN-CONTAINING PROTEIN"/>
    <property type="match status" value="1"/>
</dbReference>
<organism evidence="2 3">
    <name type="scientific">Pseudodesulfovibrio methanolicus</name>
    <dbReference type="NCBI Taxonomy" id="3126690"/>
    <lineage>
        <taxon>Bacteria</taxon>
        <taxon>Pseudomonadati</taxon>
        <taxon>Thermodesulfobacteriota</taxon>
        <taxon>Desulfovibrionia</taxon>
        <taxon>Desulfovibrionales</taxon>
        <taxon>Desulfovibrionaceae</taxon>
    </lineage>
</organism>
<accession>A0ABZ2J7D9</accession>
<evidence type="ECO:0000259" key="1">
    <source>
        <dbReference type="Pfam" id="PF13649"/>
    </source>
</evidence>
<evidence type="ECO:0000313" key="3">
    <source>
        <dbReference type="Proteomes" id="UP001385389"/>
    </source>
</evidence>
<dbReference type="CDD" id="cd02440">
    <property type="entry name" value="AdoMet_MTases"/>
    <property type="match status" value="1"/>
</dbReference>
<dbReference type="GO" id="GO:0032259">
    <property type="term" value="P:methylation"/>
    <property type="evidence" value="ECO:0007669"/>
    <property type="project" value="UniProtKB-KW"/>
</dbReference>
<name>A0ABZ2J7D9_9BACT</name>
<gene>
    <name evidence="2" type="ORF">V8V93_08820</name>
</gene>
<keyword evidence="2" id="KW-0489">Methyltransferase</keyword>
<dbReference type="SUPFAM" id="SSF53335">
    <property type="entry name" value="S-adenosyl-L-methionine-dependent methyltransferases"/>
    <property type="match status" value="1"/>
</dbReference>
<dbReference type="GO" id="GO:0008168">
    <property type="term" value="F:methyltransferase activity"/>
    <property type="evidence" value="ECO:0007669"/>
    <property type="project" value="UniProtKB-KW"/>
</dbReference>
<dbReference type="PANTHER" id="PTHR43591">
    <property type="entry name" value="METHYLTRANSFERASE"/>
    <property type="match status" value="1"/>
</dbReference>
<keyword evidence="2" id="KW-0808">Transferase</keyword>
<keyword evidence="3" id="KW-1185">Reference proteome</keyword>
<feature type="domain" description="Methyltransferase" evidence="1">
    <location>
        <begin position="62"/>
        <end position="152"/>
    </location>
</feature>
<dbReference type="EMBL" id="CP146609">
    <property type="protein sequence ID" value="WWX24300.1"/>
    <property type="molecule type" value="Genomic_DNA"/>
</dbReference>
<dbReference type="EC" id="2.1.1.-" evidence="2"/>
<evidence type="ECO:0000313" key="2">
    <source>
        <dbReference type="EMBL" id="WWX24300.1"/>
    </source>
</evidence>
<dbReference type="InterPro" id="IPR041698">
    <property type="entry name" value="Methyltransf_25"/>
</dbReference>
<dbReference type="RefSeq" id="WP_338669989.1">
    <property type="nucleotide sequence ID" value="NZ_CP146609.1"/>
</dbReference>